<dbReference type="CDD" id="cd04301">
    <property type="entry name" value="NAT_SF"/>
    <property type="match status" value="1"/>
</dbReference>
<evidence type="ECO:0000313" key="2">
    <source>
        <dbReference type="EMBL" id="NEY73091.1"/>
    </source>
</evidence>
<keyword evidence="3" id="KW-1185">Reference proteome</keyword>
<dbReference type="InterPro" id="IPR016181">
    <property type="entry name" value="Acyl_CoA_acyltransferase"/>
</dbReference>
<keyword evidence="2" id="KW-0808">Transferase</keyword>
<evidence type="ECO:0000313" key="3">
    <source>
        <dbReference type="Proteomes" id="UP000481043"/>
    </source>
</evidence>
<accession>A0A6M0Q9Q0</accession>
<dbReference type="AlphaFoldDB" id="A0A6M0Q9Q0"/>
<dbReference type="EMBL" id="JAAIWM010000005">
    <property type="protein sequence ID" value="NEY73091.1"/>
    <property type="molecule type" value="Genomic_DNA"/>
</dbReference>
<organism evidence="2 3">
    <name type="scientific">Bacillus mesophilus</name>
    <dbReference type="NCBI Taxonomy" id="1808955"/>
    <lineage>
        <taxon>Bacteria</taxon>
        <taxon>Bacillati</taxon>
        <taxon>Bacillota</taxon>
        <taxon>Bacilli</taxon>
        <taxon>Bacillales</taxon>
        <taxon>Bacillaceae</taxon>
        <taxon>Bacillus</taxon>
    </lineage>
</organism>
<name>A0A6M0Q9Q0_9BACI</name>
<dbReference type="InterPro" id="IPR000182">
    <property type="entry name" value="GNAT_dom"/>
</dbReference>
<dbReference type="RefSeq" id="WP_163180552.1">
    <property type="nucleotide sequence ID" value="NZ_JAAIWM010000005.1"/>
</dbReference>
<gene>
    <name evidence="2" type="ORF">G4D63_15245</name>
</gene>
<sequence length="175" mass="20167">MLKINNKLSLEPFSTSDEALLNTLYNNQEVTKYGTLKYSYPVSDSTIKYLLKTFTESRSDKFYTIKHEDEKVGMAQILQVDNVNRKCKVGILLTPDSFGLGYGSLVLEELINICFNHMNLHKIELEIAENNVHSIRLAEKHHFQKEGTLKESFYTHGKYKDILLYGLIKGEQTKI</sequence>
<dbReference type="PANTHER" id="PTHR43415">
    <property type="entry name" value="SPERMIDINE N(1)-ACETYLTRANSFERASE"/>
    <property type="match status" value="1"/>
</dbReference>
<comment type="caution">
    <text evidence="2">The sequence shown here is derived from an EMBL/GenBank/DDBJ whole genome shotgun (WGS) entry which is preliminary data.</text>
</comment>
<dbReference type="PROSITE" id="PS51186">
    <property type="entry name" value="GNAT"/>
    <property type="match status" value="1"/>
</dbReference>
<dbReference type="PANTHER" id="PTHR43415:SF3">
    <property type="entry name" value="GNAT-FAMILY ACETYLTRANSFERASE"/>
    <property type="match status" value="1"/>
</dbReference>
<dbReference type="GO" id="GO:0016747">
    <property type="term" value="F:acyltransferase activity, transferring groups other than amino-acyl groups"/>
    <property type="evidence" value="ECO:0007669"/>
    <property type="project" value="InterPro"/>
</dbReference>
<evidence type="ECO:0000259" key="1">
    <source>
        <dbReference type="PROSITE" id="PS51186"/>
    </source>
</evidence>
<dbReference type="Pfam" id="PF13302">
    <property type="entry name" value="Acetyltransf_3"/>
    <property type="match status" value="1"/>
</dbReference>
<proteinExistence type="predicted"/>
<dbReference type="Proteomes" id="UP000481043">
    <property type="component" value="Unassembled WGS sequence"/>
</dbReference>
<dbReference type="SUPFAM" id="SSF55729">
    <property type="entry name" value="Acyl-CoA N-acyltransferases (Nat)"/>
    <property type="match status" value="1"/>
</dbReference>
<dbReference type="Gene3D" id="3.40.630.30">
    <property type="match status" value="1"/>
</dbReference>
<reference evidence="2 3" key="1">
    <citation type="submission" date="2020-02" db="EMBL/GenBank/DDBJ databases">
        <title>Bacillus aquiflavi sp. nov., isolated from yellow water of strong flavor Chinese baijiu in Yibin region of China.</title>
        <authorList>
            <person name="Xie J."/>
        </authorList>
    </citation>
    <scope>NUCLEOTIDE SEQUENCE [LARGE SCALE GENOMIC DNA]</scope>
    <source>
        <strain evidence="2 3">SA4</strain>
    </source>
</reference>
<protein>
    <submittedName>
        <fullName evidence="2">GNAT family N-acetyltransferase</fullName>
    </submittedName>
</protein>
<feature type="domain" description="N-acetyltransferase" evidence="1">
    <location>
        <begin position="8"/>
        <end position="165"/>
    </location>
</feature>